<gene>
    <name evidence="1" type="ORF">J07HQW2_00763</name>
</gene>
<sequence>MKNLNFSLTDALEQIQPDTGVIVTHLLEIYRGSLNQNESEEKIPVGTYNGIHIDAFAKTLGEILFFRLTLS</sequence>
<dbReference type="HOGENOM" id="CLU_2730303_0_0_2"/>
<organism evidence="1 2">
    <name type="scientific">Haloquadratum walsbyi J07HQW2</name>
    <dbReference type="NCBI Taxonomy" id="1238425"/>
    <lineage>
        <taxon>Archaea</taxon>
        <taxon>Methanobacteriati</taxon>
        <taxon>Methanobacteriota</taxon>
        <taxon>Stenosarchaea group</taxon>
        <taxon>Halobacteria</taxon>
        <taxon>Halobacteriales</taxon>
        <taxon>Haloferacaceae</taxon>
        <taxon>Haloquadratum</taxon>
    </lineage>
</organism>
<evidence type="ECO:0000313" key="2">
    <source>
        <dbReference type="Proteomes" id="UP000030710"/>
    </source>
</evidence>
<reference evidence="1 2" key="1">
    <citation type="journal article" date="2013" name="PLoS ONE">
        <title>Assembly-driven community genomics of a hypersaline microbial ecosystem.</title>
        <authorList>
            <person name="Podell S."/>
            <person name="Ugalde J.A."/>
            <person name="Narasingarao P."/>
            <person name="Banfield J.F."/>
            <person name="Heidelberg K.B."/>
            <person name="Allen E.E."/>
        </authorList>
    </citation>
    <scope>NUCLEOTIDE SEQUENCE [LARGE SCALE GENOMIC DNA]</scope>
    <source>
        <strain evidence="2">J07HQW2</strain>
    </source>
</reference>
<dbReference type="AlphaFoldDB" id="U1MV89"/>
<dbReference type="Proteomes" id="UP000030710">
    <property type="component" value="Unassembled WGS sequence"/>
</dbReference>
<name>U1MV89_9EURY</name>
<protein>
    <submittedName>
        <fullName evidence="1">Uncharacterized protein</fullName>
    </submittedName>
</protein>
<evidence type="ECO:0000313" key="1">
    <source>
        <dbReference type="EMBL" id="ERG94329.1"/>
    </source>
</evidence>
<dbReference type="EMBL" id="KE356561">
    <property type="protein sequence ID" value="ERG94329.1"/>
    <property type="molecule type" value="Genomic_DNA"/>
</dbReference>
<proteinExistence type="predicted"/>
<accession>U1MV89</accession>